<accession>A0A6I2R5L2</accession>
<dbReference type="AlphaFoldDB" id="A0A6I2R5L2"/>
<dbReference type="InterPro" id="IPR001387">
    <property type="entry name" value="Cro/C1-type_HTH"/>
</dbReference>
<dbReference type="InterPro" id="IPR010982">
    <property type="entry name" value="Lambda_DNA-bd_dom_sf"/>
</dbReference>
<dbReference type="Pfam" id="PF13443">
    <property type="entry name" value="HTH_26"/>
    <property type="match status" value="1"/>
</dbReference>
<protein>
    <recommendedName>
        <fullName evidence="1">HTH cro/C1-type domain-containing protein</fullName>
    </recommendedName>
</protein>
<evidence type="ECO:0000313" key="3">
    <source>
        <dbReference type="Proteomes" id="UP000434475"/>
    </source>
</evidence>
<dbReference type="EMBL" id="WKPR01000030">
    <property type="protein sequence ID" value="MSB21984.1"/>
    <property type="molecule type" value="Genomic_DNA"/>
</dbReference>
<organism evidence="2 3">
    <name type="scientific">Flavonifractor plautii</name>
    <name type="common">Fusobacterium plautii</name>
    <dbReference type="NCBI Taxonomy" id="292800"/>
    <lineage>
        <taxon>Bacteria</taxon>
        <taxon>Bacillati</taxon>
        <taxon>Bacillota</taxon>
        <taxon>Clostridia</taxon>
        <taxon>Eubacteriales</taxon>
        <taxon>Oscillospiraceae</taxon>
        <taxon>Flavonifractor</taxon>
    </lineage>
</organism>
<dbReference type="GO" id="GO:0003677">
    <property type="term" value="F:DNA binding"/>
    <property type="evidence" value="ECO:0007669"/>
    <property type="project" value="InterPro"/>
</dbReference>
<feature type="domain" description="HTH cro/C1-type" evidence="1">
    <location>
        <begin position="16"/>
        <end position="66"/>
    </location>
</feature>
<dbReference type="RefSeq" id="WP_108981910.1">
    <property type="nucleotide sequence ID" value="NZ_JAQLWY010000025.1"/>
</dbReference>
<proteinExistence type="predicted"/>
<sequence>MAIPIEQETVSSVFRHLVDESKKTISKIHEDTKISEMTLYSLYNRENKKADLRMLKTLADYFGVELEIFCGMRGYKPTRRLSSEEEMLVQQFSTLSDDAKLQVMGLIMRLKSDPANVVRLI</sequence>
<name>A0A6I2R5L2_FLAPL</name>
<evidence type="ECO:0000259" key="1">
    <source>
        <dbReference type="Pfam" id="PF13443"/>
    </source>
</evidence>
<comment type="caution">
    <text evidence="2">The sequence shown here is derived from an EMBL/GenBank/DDBJ whole genome shotgun (WGS) entry which is preliminary data.</text>
</comment>
<reference evidence="2 3" key="1">
    <citation type="journal article" date="2019" name="Nat. Med.">
        <title>A library of human gut bacterial isolates paired with longitudinal multiomics data enables mechanistic microbiome research.</title>
        <authorList>
            <person name="Poyet M."/>
            <person name="Groussin M."/>
            <person name="Gibbons S.M."/>
            <person name="Avila-Pacheco J."/>
            <person name="Jiang X."/>
            <person name="Kearney S.M."/>
            <person name="Perrotta A.R."/>
            <person name="Berdy B."/>
            <person name="Zhao S."/>
            <person name="Lieberman T.D."/>
            <person name="Swanson P.K."/>
            <person name="Smith M."/>
            <person name="Roesemann S."/>
            <person name="Alexander J.E."/>
            <person name="Rich S.A."/>
            <person name="Livny J."/>
            <person name="Vlamakis H."/>
            <person name="Clish C."/>
            <person name="Bullock K."/>
            <person name="Deik A."/>
            <person name="Scott J."/>
            <person name="Pierce K.A."/>
            <person name="Xavier R.J."/>
            <person name="Alm E.J."/>
        </authorList>
    </citation>
    <scope>NUCLEOTIDE SEQUENCE [LARGE SCALE GENOMIC DNA]</scope>
    <source>
        <strain evidence="2 3">BIOML-A2</strain>
    </source>
</reference>
<gene>
    <name evidence="2" type="ORF">GKE97_21135</name>
</gene>
<evidence type="ECO:0000313" key="2">
    <source>
        <dbReference type="EMBL" id="MSB21984.1"/>
    </source>
</evidence>
<dbReference type="Gene3D" id="1.10.260.40">
    <property type="entry name" value="lambda repressor-like DNA-binding domains"/>
    <property type="match status" value="1"/>
</dbReference>
<dbReference type="Proteomes" id="UP000434475">
    <property type="component" value="Unassembled WGS sequence"/>
</dbReference>